<evidence type="ECO:0000313" key="1">
    <source>
        <dbReference type="EMBL" id="SFJ40542.1"/>
    </source>
</evidence>
<dbReference type="OrthoDB" id="9787478at2"/>
<dbReference type="STRING" id="52560.SAMN04488082_1035"/>
<evidence type="ECO:0000313" key="2">
    <source>
        <dbReference type="Proteomes" id="UP000198635"/>
    </source>
</evidence>
<dbReference type="Pfam" id="PF07505">
    <property type="entry name" value="DUF5131"/>
    <property type="match status" value="1"/>
</dbReference>
<dbReference type="AlphaFoldDB" id="A0A1I3R466"/>
<organism evidence="1 2">
    <name type="scientific">Desulfomicrobium apsheronum</name>
    <dbReference type="NCBI Taxonomy" id="52560"/>
    <lineage>
        <taxon>Bacteria</taxon>
        <taxon>Pseudomonadati</taxon>
        <taxon>Thermodesulfobacteriota</taxon>
        <taxon>Desulfovibrionia</taxon>
        <taxon>Desulfovibrionales</taxon>
        <taxon>Desulfomicrobiaceae</taxon>
        <taxon>Desulfomicrobium</taxon>
    </lineage>
</organism>
<name>A0A1I3R466_9BACT</name>
<protein>
    <submittedName>
        <fullName evidence="1">Protein gp37</fullName>
    </submittedName>
</protein>
<dbReference type="Proteomes" id="UP000198635">
    <property type="component" value="Unassembled WGS sequence"/>
</dbReference>
<sequence length="249" mass="28629">MATHIEWCDEVANPITGCTPYSPGCDRCYARTYAARLHGQGLKKYRYKFDVTLHPELLDLPGKWTQPKKIFLVSMGDIFHHNVPLEFKQKVFETALKYPQHIYQVLTKRAELLLEAAPHLPWPKNLWMGVTIEADNYAYRAELLKQTPAALKFVSLEPLLGPLPSLNLAGLDWVIVGGERCAGARKMERDWVIPIRDTCVTKNIPFFFKKWSTPKKRANRVGEDLLDGKPWREFPRTVYPDSKQFSSIS</sequence>
<dbReference type="EMBL" id="FORX01000003">
    <property type="protein sequence ID" value="SFJ40542.1"/>
    <property type="molecule type" value="Genomic_DNA"/>
</dbReference>
<accession>A0A1I3R466</accession>
<proteinExistence type="predicted"/>
<dbReference type="RefSeq" id="WP_092372875.1">
    <property type="nucleotide sequence ID" value="NZ_FORX01000003.1"/>
</dbReference>
<dbReference type="InterPro" id="IPR011101">
    <property type="entry name" value="DUF5131"/>
</dbReference>
<reference evidence="2" key="1">
    <citation type="submission" date="2016-10" db="EMBL/GenBank/DDBJ databases">
        <authorList>
            <person name="Varghese N."/>
            <person name="Submissions S."/>
        </authorList>
    </citation>
    <scope>NUCLEOTIDE SEQUENCE [LARGE SCALE GENOMIC DNA]</scope>
    <source>
        <strain evidence="2">DSM 5918</strain>
    </source>
</reference>
<gene>
    <name evidence="1" type="ORF">SAMN04488082_1035</name>
</gene>
<keyword evidence="2" id="KW-1185">Reference proteome</keyword>